<evidence type="ECO:0000313" key="3">
    <source>
        <dbReference type="EMBL" id="AIE59454.1"/>
    </source>
</evidence>
<proteinExistence type="predicted"/>
<protein>
    <recommendedName>
        <fullName evidence="5">Secreted protein</fullName>
    </recommendedName>
</protein>
<feature type="signal peptide" evidence="2">
    <location>
        <begin position="1"/>
        <end position="24"/>
    </location>
</feature>
<dbReference type="eggNOG" id="ENOG50330AY">
    <property type="taxonomic scope" value="Bacteria"/>
</dbReference>
<dbReference type="KEGG" id="bmet:BMMGA3_05120"/>
<feature type="chain" id="PRO_5039161639" description="Secreted protein" evidence="2">
    <location>
        <begin position="25"/>
        <end position="227"/>
    </location>
</feature>
<dbReference type="PROSITE" id="PS51257">
    <property type="entry name" value="PROKAR_LIPOPROTEIN"/>
    <property type="match status" value="1"/>
</dbReference>
<accession>I3DYQ6</accession>
<reference evidence="3 4" key="1">
    <citation type="journal article" date="2015" name="BMC Genomics">
        <title>Transcriptome analysis of thermophilic methylotrophic Bacillus methanolicus MGA3 using RNA-sequencing provides detailed insights into its previously uncharted transcriptional landscape.</title>
        <authorList>
            <person name="Irla M."/>
            <person name="Neshat A."/>
            <person name="Brautaset T."/>
            <person name="Ruckert C."/>
            <person name="Kalinowski J."/>
            <person name="Wendisch V.F."/>
        </authorList>
    </citation>
    <scope>NUCLEOTIDE SEQUENCE [LARGE SCALE GENOMIC DNA]</scope>
    <source>
        <strain evidence="4">MGA3 / ATCC 53907</strain>
    </source>
</reference>
<dbReference type="EMBL" id="CP007739">
    <property type="protein sequence ID" value="AIE59454.1"/>
    <property type="molecule type" value="Genomic_DNA"/>
</dbReference>
<sequence>MKLYKNIFFALAIITLALSGCGSATSSKDSANGDSNLHQPAAEKKNQNKDSNSPNKDEDTNKEATDDGVVRILEQNIQYKVNGETKKETAFLKYNDTKDYSMYVLPEYKLTAEEPSKDVLYLTDNPEIFMRIELIPKDTNWDAITNTTKAQLQAVSNDIKTLQAPKDSMFKNSIVMEASKNGETVTAYLINNPDLPLKLTMYTKEDADHRDAFLQMAKTIMKEKKSK</sequence>
<dbReference type="HOGENOM" id="CLU_089884_0_0_9"/>
<evidence type="ECO:0000256" key="2">
    <source>
        <dbReference type="SAM" id="SignalP"/>
    </source>
</evidence>
<dbReference type="AlphaFoldDB" id="I3DYQ6"/>
<feature type="compositionally biased region" description="Basic and acidic residues" evidence="1">
    <location>
        <begin position="55"/>
        <end position="67"/>
    </location>
</feature>
<dbReference type="RefSeq" id="WP_003348704.1">
    <property type="nucleotide sequence ID" value="NZ_ADWW01000004.1"/>
</dbReference>
<evidence type="ECO:0008006" key="5">
    <source>
        <dbReference type="Google" id="ProtNLM"/>
    </source>
</evidence>
<feature type="compositionally biased region" description="Polar residues" evidence="1">
    <location>
        <begin position="25"/>
        <end position="38"/>
    </location>
</feature>
<organism evidence="3 4">
    <name type="scientific">Bacillus methanolicus (strain MGA3 / ATCC 53907)</name>
    <dbReference type="NCBI Taxonomy" id="796606"/>
    <lineage>
        <taxon>Bacteria</taxon>
        <taxon>Bacillati</taxon>
        <taxon>Bacillota</taxon>
        <taxon>Bacilli</taxon>
        <taxon>Bacillales</taxon>
        <taxon>Bacillaceae</taxon>
        <taxon>Bacillus</taxon>
    </lineage>
</organism>
<keyword evidence="4" id="KW-1185">Reference proteome</keyword>
<evidence type="ECO:0000313" key="4">
    <source>
        <dbReference type="Proteomes" id="UP000027602"/>
    </source>
</evidence>
<gene>
    <name evidence="3" type="ORF">BMMGA3_05120</name>
</gene>
<dbReference type="OrthoDB" id="2735367at2"/>
<feature type="region of interest" description="Disordered" evidence="1">
    <location>
        <begin position="25"/>
        <end position="67"/>
    </location>
</feature>
<name>I3DYQ6_BACMM</name>
<evidence type="ECO:0000256" key="1">
    <source>
        <dbReference type="SAM" id="MobiDB-lite"/>
    </source>
</evidence>
<keyword evidence="2" id="KW-0732">Signal</keyword>
<dbReference type="Proteomes" id="UP000027602">
    <property type="component" value="Chromosome"/>
</dbReference>